<evidence type="ECO:0000256" key="3">
    <source>
        <dbReference type="ARBA" id="ARBA00022723"/>
    </source>
</evidence>
<protein>
    <submittedName>
        <fullName evidence="9">Metalloprotease</fullName>
    </submittedName>
</protein>
<dbReference type="GO" id="GO:0004222">
    <property type="term" value="F:metalloendopeptidase activity"/>
    <property type="evidence" value="ECO:0007669"/>
    <property type="project" value="InterPro"/>
</dbReference>
<feature type="domain" description="Peptidase M48" evidence="8">
    <location>
        <begin position="74"/>
        <end position="259"/>
    </location>
</feature>
<keyword evidence="10" id="KW-1185">Reference proteome</keyword>
<comment type="cofactor">
    <cofactor evidence="1">
        <name>Zn(2+)</name>
        <dbReference type="ChEBI" id="CHEBI:29105"/>
    </cofactor>
</comment>
<evidence type="ECO:0000256" key="1">
    <source>
        <dbReference type="ARBA" id="ARBA00001947"/>
    </source>
</evidence>
<feature type="chain" id="PRO_5037643193" evidence="7">
    <location>
        <begin position="25"/>
        <end position="494"/>
    </location>
</feature>
<keyword evidence="6 9" id="KW-0482">Metalloprotease</keyword>
<dbReference type="InterPro" id="IPR001915">
    <property type="entry name" value="Peptidase_M48"/>
</dbReference>
<dbReference type="PROSITE" id="PS51257">
    <property type="entry name" value="PROKAR_LIPOPROTEIN"/>
    <property type="match status" value="1"/>
</dbReference>
<evidence type="ECO:0000313" key="10">
    <source>
        <dbReference type="Proteomes" id="UP000630353"/>
    </source>
</evidence>
<dbReference type="GO" id="GO:0051603">
    <property type="term" value="P:proteolysis involved in protein catabolic process"/>
    <property type="evidence" value="ECO:0007669"/>
    <property type="project" value="TreeGrafter"/>
</dbReference>
<reference evidence="9" key="1">
    <citation type="journal article" date="2014" name="Int. J. Syst. Evol. Microbiol.">
        <title>Complete genome sequence of Corynebacterium casei LMG S-19264T (=DSM 44701T), isolated from a smear-ripened cheese.</title>
        <authorList>
            <consortium name="US DOE Joint Genome Institute (JGI-PGF)"/>
            <person name="Walter F."/>
            <person name="Albersmeier A."/>
            <person name="Kalinowski J."/>
            <person name="Ruckert C."/>
        </authorList>
    </citation>
    <scope>NUCLEOTIDE SEQUENCE</scope>
    <source>
        <strain evidence="9">KCTC 42651</strain>
    </source>
</reference>
<dbReference type="GO" id="GO:0016020">
    <property type="term" value="C:membrane"/>
    <property type="evidence" value="ECO:0007669"/>
    <property type="project" value="TreeGrafter"/>
</dbReference>
<evidence type="ECO:0000259" key="8">
    <source>
        <dbReference type="Pfam" id="PF01435"/>
    </source>
</evidence>
<keyword evidence="7" id="KW-0732">Signal</keyword>
<accession>A0A918XXE5</accession>
<dbReference type="CDD" id="cd07333">
    <property type="entry name" value="M48C_bepA_like"/>
    <property type="match status" value="1"/>
</dbReference>
<dbReference type="PANTHER" id="PTHR22726:SF1">
    <property type="entry name" value="METALLOENDOPEPTIDASE OMA1, MITOCHONDRIAL"/>
    <property type="match status" value="1"/>
</dbReference>
<reference evidence="9" key="2">
    <citation type="submission" date="2020-09" db="EMBL/GenBank/DDBJ databases">
        <authorList>
            <person name="Sun Q."/>
            <person name="Kim S."/>
        </authorList>
    </citation>
    <scope>NUCLEOTIDE SEQUENCE</scope>
    <source>
        <strain evidence="9">KCTC 42651</strain>
    </source>
</reference>
<proteinExistence type="predicted"/>
<evidence type="ECO:0000313" key="9">
    <source>
        <dbReference type="EMBL" id="GHD63092.1"/>
    </source>
</evidence>
<dbReference type="AlphaFoldDB" id="A0A918XXE5"/>
<name>A0A918XXE5_9PROT</name>
<evidence type="ECO:0000256" key="6">
    <source>
        <dbReference type="ARBA" id="ARBA00023049"/>
    </source>
</evidence>
<dbReference type="Proteomes" id="UP000630353">
    <property type="component" value="Unassembled WGS sequence"/>
</dbReference>
<keyword evidence="4" id="KW-0378">Hydrolase</keyword>
<gene>
    <name evidence="9" type="ORF">GCM10017083_52720</name>
</gene>
<dbReference type="Pfam" id="PF01435">
    <property type="entry name" value="Peptidase_M48"/>
    <property type="match status" value="1"/>
</dbReference>
<evidence type="ECO:0000256" key="2">
    <source>
        <dbReference type="ARBA" id="ARBA00022670"/>
    </source>
</evidence>
<dbReference type="EMBL" id="BMZS01000016">
    <property type="protein sequence ID" value="GHD63092.1"/>
    <property type="molecule type" value="Genomic_DNA"/>
</dbReference>
<dbReference type="PANTHER" id="PTHR22726">
    <property type="entry name" value="METALLOENDOPEPTIDASE OMA1"/>
    <property type="match status" value="1"/>
</dbReference>
<evidence type="ECO:0000256" key="7">
    <source>
        <dbReference type="SAM" id="SignalP"/>
    </source>
</evidence>
<dbReference type="GO" id="GO:0046872">
    <property type="term" value="F:metal ion binding"/>
    <property type="evidence" value="ECO:0007669"/>
    <property type="project" value="UniProtKB-KW"/>
</dbReference>
<feature type="signal peptide" evidence="7">
    <location>
        <begin position="1"/>
        <end position="24"/>
    </location>
</feature>
<keyword evidence="5" id="KW-0862">Zinc</keyword>
<dbReference type="Gene3D" id="3.30.2010.10">
    <property type="entry name" value="Metalloproteases ('zincins'), catalytic domain"/>
    <property type="match status" value="1"/>
</dbReference>
<dbReference type="InterPro" id="IPR051156">
    <property type="entry name" value="Mito/Outer_Membr_Metalloprot"/>
</dbReference>
<evidence type="ECO:0000256" key="5">
    <source>
        <dbReference type="ARBA" id="ARBA00022833"/>
    </source>
</evidence>
<keyword evidence="2" id="KW-0645">Protease</keyword>
<dbReference type="RefSeq" id="WP_189995412.1">
    <property type="nucleotide sequence ID" value="NZ_BMZS01000016.1"/>
</dbReference>
<evidence type="ECO:0000256" key="4">
    <source>
        <dbReference type="ARBA" id="ARBA00022801"/>
    </source>
</evidence>
<comment type="caution">
    <text evidence="9">The sequence shown here is derived from an EMBL/GenBank/DDBJ whole genome shotgun (WGS) entry which is preliminary data.</text>
</comment>
<sequence>MKPTIGIRRRIASLLLAASVAVGAAGVGGCSTNPATGQQIFTLMSPEEERQVGAEQHPKILAEFGGVYDDNAIQAYVAGIGARLVANSEQSQLPFTFTVLDSPVVNAFALPGGYVYVTRGLLALADSEAELAGVIGHEIAHVTARHGAQQQGRAVWVGLGAAILGAAIGDRGAADLLNLGGGLILRGYSREQEFEADSLGLRYLVRAGYQPDAMASFLARLRDKSRLDAEILGTGSDPDEYSLMATHPRTIDRVQEARAASIGLAAQGGIVDREPYLRRLDGMLYGDSPEQGYVRGRRFVHPKLRFEFTVPADFVLLNGPTAVRARAPNGAEIRFDAARQEGEHDMLRYITRRWGARLPLTNLTRFDSNGMQGATGVTRVSSNRGPVDIRLVALDGGDGRIYRFLFATPADDTPRQAEALRQTALSFRRISEAEAARERPYRLQVRTARPGDSVAGLARSLPEGPFAEARFRVLNGLAPGEQPQPGSLVKTVVD</sequence>
<keyword evidence="3" id="KW-0479">Metal-binding</keyword>
<organism evidence="9 10">
    <name type="scientific">Thalassobaculum fulvum</name>
    <dbReference type="NCBI Taxonomy" id="1633335"/>
    <lineage>
        <taxon>Bacteria</taxon>
        <taxon>Pseudomonadati</taxon>
        <taxon>Pseudomonadota</taxon>
        <taxon>Alphaproteobacteria</taxon>
        <taxon>Rhodospirillales</taxon>
        <taxon>Thalassobaculaceae</taxon>
        <taxon>Thalassobaculum</taxon>
    </lineage>
</organism>